<keyword evidence="1" id="KW-0472">Membrane</keyword>
<gene>
    <name evidence="2" type="ORF">DESUT3_07030</name>
</gene>
<evidence type="ECO:0000313" key="3">
    <source>
        <dbReference type="Proteomes" id="UP001319827"/>
    </source>
</evidence>
<reference evidence="2 3" key="2">
    <citation type="journal article" date="2021" name="Int. J. Syst. Evol. Microbiol.">
        <title>Isolation and Polyphasic Characterization of Desulfuromonas versatilis sp. Nov., an Electrogenic Bacteria Capable of Versatile Metabolism Isolated from a Graphene Oxide-Reducing Enrichment Culture.</title>
        <authorList>
            <person name="Xie L."/>
            <person name="Yoshida N."/>
            <person name="Ishii S."/>
            <person name="Meng L."/>
        </authorList>
    </citation>
    <scope>NUCLEOTIDE SEQUENCE [LARGE SCALE GENOMIC DNA]</scope>
    <source>
        <strain evidence="2 3">NIT-T3</strain>
    </source>
</reference>
<dbReference type="EMBL" id="AP024355">
    <property type="protein sequence ID" value="BCR03634.1"/>
    <property type="molecule type" value="Genomic_DNA"/>
</dbReference>
<evidence type="ECO:0000313" key="2">
    <source>
        <dbReference type="EMBL" id="BCR03634.1"/>
    </source>
</evidence>
<evidence type="ECO:0000256" key="1">
    <source>
        <dbReference type="SAM" id="Phobius"/>
    </source>
</evidence>
<proteinExistence type="predicted"/>
<keyword evidence="3" id="KW-1185">Reference proteome</keyword>
<dbReference type="RefSeq" id="WP_221251099.1">
    <property type="nucleotide sequence ID" value="NZ_AP024355.1"/>
</dbReference>
<name>A0ABN6DWM6_9BACT</name>
<accession>A0ABN6DWM6</accession>
<keyword evidence="1" id="KW-0812">Transmembrane</keyword>
<dbReference type="Proteomes" id="UP001319827">
    <property type="component" value="Chromosome"/>
</dbReference>
<sequence>MASYPNQQQTLSGGFGRWLGALLVLCLLVNPLGITAPKRFWLPGDLNLVRPVATLATAATALQKTSFEQRLPCDPESLPPILALCVPAAPRQVTFLPRALEAELPDSLFLAEPCAPRPPPVRFS</sequence>
<organism evidence="2 3">
    <name type="scientific">Desulfuromonas versatilis</name>
    <dbReference type="NCBI Taxonomy" id="2802975"/>
    <lineage>
        <taxon>Bacteria</taxon>
        <taxon>Pseudomonadati</taxon>
        <taxon>Thermodesulfobacteriota</taxon>
        <taxon>Desulfuromonadia</taxon>
        <taxon>Desulfuromonadales</taxon>
        <taxon>Desulfuromonadaceae</taxon>
        <taxon>Desulfuromonas</taxon>
    </lineage>
</organism>
<feature type="transmembrane region" description="Helical" evidence="1">
    <location>
        <begin position="15"/>
        <end position="34"/>
    </location>
</feature>
<protein>
    <submittedName>
        <fullName evidence="2">Uncharacterized protein</fullName>
    </submittedName>
</protein>
<reference evidence="2 3" key="1">
    <citation type="journal article" date="2016" name="C (Basel)">
        <title>Selective Growth of and Electricity Production by Marine Exoelectrogenic Bacteria in Self-Aggregated Hydrogel of Microbially Reduced Graphene Oxide.</title>
        <authorList>
            <person name="Yoshida N."/>
            <person name="Goto Y."/>
            <person name="Miyata Y."/>
        </authorList>
    </citation>
    <scope>NUCLEOTIDE SEQUENCE [LARGE SCALE GENOMIC DNA]</scope>
    <source>
        <strain evidence="2 3">NIT-T3</strain>
    </source>
</reference>
<keyword evidence="1" id="KW-1133">Transmembrane helix</keyword>